<reference evidence="3" key="1">
    <citation type="journal article" date="2018" name="Cell. Mol. Life Sci.">
        <title>Giant fish-killing water bug reveals ancient and dynamic venom evolution in Heteroptera.</title>
        <authorList>
            <person name="Walker A.A."/>
            <person name="Hernandez-Vargas M.J."/>
            <person name="Corzo G."/>
            <person name="Fry B.G."/>
            <person name="King G.F."/>
        </authorList>
    </citation>
    <scope>NUCLEOTIDE SEQUENCE</scope>
</reference>
<sequence length="226" mass="25687">MTKFFLFALLMGLVAAVLGDFVEYDEDMLDEEMVKMLSNDVNETRKECTTLEQISVGPGTKAGIKDKLQKMCSCQSHKECQCCAEKTVKIPIIGTYTFSICSIFGINPAAKTVSFKIKVGPIKVMEKEVSFSKIEQVCKKIEKFKHVEFCTKMEVSESQKKGLTGCLTIQVNIMDIFNKPFYLPCLNFKDQKLTMDENMDDYKDDGVRINLKALWKKFKGLFGKKN</sequence>
<feature type="domain" description="DUF4773" evidence="2">
    <location>
        <begin position="72"/>
        <end position="189"/>
    </location>
</feature>
<feature type="signal peptide" evidence="1">
    <location>
        <begin position="1"/>
        <end position="19"/>
    </location>
</feature>
<dbReference type="Pfam" id="PF15998">
    <property type="entry name" value="DUF4773"/>
    <property type="match status" value="1"/>
</dbReference>
<name>A0A2K8JW09_9HEMI</name>
<evidence type="ECO:0000313" key="3">
    <source>
        <dbReference type="EMBL" id="ATU82480.1"/>
    </source>
</evidence>
<evidence type="ECO:0000256" key="1">
    <source>
        <dbReference type="SAM" id="SignalP"/>
    </source>
</evidence>
<dbReference type="InterPro" id="IPR031941">
    <property type="entry name" value="DUF4773"/>
</dbReference>
<organism evidence="3">
    <name type="scientific">Lethocerus distinctifemur</name>
    <dbReference type="NCBI Taxonomy" id="280095"/>
    <lineage>
        <taxon>Eukaryota</taxon>
        <taxon>Metazoa</taxon>
        <taxon>Ecdysozoa</taxon>
        <taxon>Arthropoda</taxon>
        <taxon>Hexapoda</taxon>
        <taxon>Insecta</taxon>
        <taxon>Pterygota</taxon>
        <taxon>Neoptera</taxon>
        <taxon>Paraneoptera</taxon>
        <taxon>Hemiptera</taxon>
        <taxon>Heteroptera</taxon>
        <taxon>Panheteroptera</taxon>
        <taxon>Nepomorpha</taxon>
        <taxon>Belostomatidae</taxon>
        <taxon>Lethocerinae</taxon>
        <taxon>Lethocerus</taxon>
    </lineage>
</organism>
<proteinExistence type="evidence at transcript level"/>
<protein>
    <submittedName>
        <fullName evidence="3">Venom protein family 2 protein 5</fullName>
    </submittedName>
</protein>
<dbReference type="AlphaFoldDB" id="A0A2K8JW09"/>
<keyword evidence="1" id="KW-0732">Signal</keyword>
<evidence type="ECO:0000259" key="2">
    <source>
        <dbReference type="Pfam" id="PF15998"/>
    </source>
</evidence>
<accession>A0A2K8JW09</accession>
<feature type="chain" id="PRO_5014991798" evidence="1">
    <location>
        <begin position="20"/>
        <end position="226"/>
    </location>
</feature>
<dbReference type="EMBL" id="MF683339">
    <property type="protein sequence ID" value="ATU82480.1"/>
    <property type="molecule type" value="mRNA"/>
</dbReference>